<dbReference type="AlphaFoldDB" id="A0A2G9RHT5"/>
<proteinExistence type="predicted"/>
<feature type="signal peptide" evidence="1">
    <location>
        <begin position="1"/>
        <end position="21"/>
    </location>
</feature>
<evidence type="ECO:0000313" key="3">
    <source>
        <dbReference type="Proteomes" id="UP000228934"/>
    </source>
</evidence>
<feature type="chain" id="PRO_5013742194" evidence="1">
    <location>
        <begin position="22"/>
        <end position="71"/>
    </location>
</feature>
<sequence>MVICLHLKFKLVALSVPLIDSNYTGQSSLPRCIGEPWLPMTLSMVHMFSFLGSLLVHPDHCRLRTSHKSCS</sequence>
<accession>A0A2G9RHT5</accession>
<keyword evidence="3" id="KW-1185">Reference proteome</keyword>
<evidence type="ECO:0000256" key="1">
    <source>
        <dbReference type="SAM" id="SignalP"/>
    </source>
</evidence>
<keyword evidence="1" id="KW-0732">Signal</keyword>
<dbReference type="EMBL" id="KV942144">
    <property type="protein sequence ID" value="PIO27458.1"/>
    <property type="molecule type" value="Genomic_DNA"/>
</dbReference>
<dbReference type="Proteomes" id="UP000228934">
    <property type="component" value="Unassembled WGS sequence"/>
</dbReference>
<organism evidence="2 3">
    <name type="scientific">Aquarana catesbeiana</name>
    <name type="common">American bullfrog</name>
    <name type="synonym">Rana catesbeiana</name>
    <dbReference type="NCBI Taxonomy" id="8400"/>
    <lineage>
        <taxon>Eukaryota</taxon>
        <taxon>Metazoa</taxon>
        <taxon>Chordata</taxon>
        <taxon>Craniata</taxon>
        <taxon>Vertebrata</taxon>
        <taxon>Euteleostomi</taxon>
        <taxon>Amphibia</taxon>
        <taxon>Batrachia</taxon>
        <taxon>Anura</taxon>
        <taxon>Neobatrachia</taxon>
        <taxon>Ranoidea</taxon>
        <taxon>Ranidae</taxon>
        <taxon>Aquarana</taxon>
    </lineage>
</organism>
<name>A0A2G9RHT5_AQUCT</name>
<gene>
    <name evidence="2" type="ORF">AB205_0044700</name>
</gene>
<protein>
    <submittedName>
        <fullName evidence="2">Uncharacterized protein</fullName>
    </submittedName>
</protein>
<evidence type="ECO:0000313" key="2">
    <source>
        <dbReference type="EMBL" id="PIO27458.1"/>
    </source>
</evidence>
<reference evidence="3" key="1">
    <citation type="journal article" date="2017" name="Nat. Commun.">
        <title>The North American bullfrog draft genome provides insight into hormonal regulation of long noncoding RNA.</title>
        <authorList>
            <person name="Hammond S.A."/>
            <person name="Warren R.L."/>
            <person name="Vandervalk B.P."/>
            <person name="Kucuk E."/>
            <person name="Khan H."/>
            <person name="Gibb E.A."/>
            <person name="Pandoh P."/>
            <person name="Kirk H."/>
            <person name="Zhao Y."/>
            <person name="Jones M."/>
            <person name="Mungall A.J."/>
            <person name="Coope R."/>
            <person name="Pleasance S."/>
            <person name="Moore R.A."/>
            <person name="Holt R.A."/>
            <person name="Round J.M."/>
            <person name="Ohora S."/>
            <person name="Walle B.V."/>
            <person name="Veldhoen N."/>
            <person name="Helbing C.C."/>
            <person name="Birol I."/>
        </authorList>
    </citation>
    <scope>NUCLEOTIDE SEQUENCE [LARGE SCALE GENOMIC DNA]</scope>
</reference>